<evidence type="ECO:0000259" key="6">
    <source>
        <dbReference type="Pfam" id="PF08281"/>
    </source>
</evidence>
<dbReference type="AlphaFoldDB" id="A0A412TYA8"/>
<accession>A0A412TYA8</accession>
<keyword evidence="4" id="KW-0804">Transcription</keyword>
<dbReference type="NCBIfam" id="TIGR02985">
    <property type="entry name" value="Sig70_bacteroi1"/>
    <property type="match status" value="1"/>
</dbReference>
<gene>
    <name evidence="7" type="ORF">DWW57_02765</name>
</gene>
<dbReference type="Pfam" id="PF08281">
    <property type="entry name" value="Sigma70_r4_2"/>
    <property type="match status" value="1"/>
</dbReference>
<reference evidence="7 8" key="1">
    <citation type="submission" date="2018-08" db="EMBL/GenBank/DDBJ databases">
        <title>A genome reference for cultivated species of the human gut microbiota.</title>
        <authorList>
            <person name="Zou Y."/>
            <person name="Xue W."/>
            <person name="Luo G."/>
        </authorList>
    </citation>
    <scope>NUCLEOTIDE SEQUENCE [LARGE SCALE GENOMIC DNA]</scope>
    <source>
        <strain evidence="7 8">AF16-14</strain>
    </source>
</reference>
<evidence type="ECO:0000313" key="8">
    <source>
        <dbReference type="Proteomes" id="UP000284243"/>
    </source>
</evidence>
<feature type="domain" description="RNA polymerase sigma-70 region 2" evidence="5">
    <location>
        <begin position="34"/>
        <end position="95"/>
    </location>
</feature>
<evidence type="ECO:0000256" key="2">
    <source>
        <dbReference type="ARBA" id="ARBA00023015"/>
    </source>
</evidence>
<dbReference type="Proteomes" id="UP000284243">
    <property type="component" value="Unassembled WGS sequence"/>
</dbReference>
<sequence length="200" mass="23889">MQYPDFIFYLCIKRKNLHVMSFSSTDEYQKFETLFKQYYSGLVVYASRFTGNTENAEDLVHDLFIHIWEDNRILGTDHIKAYLFTSIRHRCLNYLDHLKIRNEYQEKILQKRDITGMLTWEYYVEAELRQHIETAIDHLPPQARKIFLMNRFDRKTAVTIAAELGLSPRTVEKHLEIALKNLKKELKDYLPATLLLWLSP</sequence>
<dbReference type="NCBIfam" id="TIGR02937">
    <property type="entry name" value="sigma70-ECF"/>
    <property type="match status" value="1"/>
</dbReference>
<dbReference type="GO" id="GO:0016987">
    <property type="term" value="F:sigma factor activity"/>
    <property type="evidence" value="ECO:0007669"/>
    <property type="project" value="UniProtKB-KW"/>
</dbReference>
<dbReference type="Gene3D" id="1.10.10.10">
    <property type="entry name" value="Winged helix-like DNA-binding domain superfamily/Winged helix DNA-binding domain"/>
    <property type="match status" value="1"/>
</dbReference>
<dbReference type="InterPro" id="IPR013325">
    <property type="entry name" value="RNA_pol_sigma_r2"/>
</dbReference>
<dbReference type="EMBL" id="QRYC01000002">
    <property type="protein sequence ID" value="RGU58650.1"/>
    <property type="molecule type" value="Genomic_DNA"/>
</dbReference>
<evidence type="ECO:0000256" key="1">
    <source>
        <dbReference type="ARBA" id="ARBA00010641"/>
    </source>
</evidence>
<organism evidence="7 8">
    <name type="scientific">Odoribacter splanchnicus</name>
    <dbReference type="NCBI Taxonomy" id="28118"/>
    <lineage>
        <taxon>Bacteria</taxon>
        <taxon>Pseudomonadati</taxon>
        <taxon>Bacteroidota</taxon>
        <taxon>Bacteroidia</taxon>
        <taxon>Bacteroidales</taxon>
        <taxon>Odoribacteraceae</taxon>
        <taxon>Odoribacter</taxon>
    </lineage>
</organism>
<dbReference type="InterPro" id="IPR007627">
    <property type="entry name" value="RNA_pol_sigma70_r2"/>
</dbReference>
<proteinExistence type="inferred from homology"/>
<dbReference type="InterPro" id="IPR014284">
    <property type="entry name" value="RNA_pol_sigma-70_dom"/>
</dbReference>
<evidence type="ECO:0000256" key="3">
    <source>
        <dbReference type="ARBA" id="ARBA00023082"/>
    </source>
</evidence>
<keyword evidence="2" id="KW-0805">Transcription regulation</keyword>
<feature type="domain" description="RNA polymerase sigma factor 70 region 4 type 2" evidence="6">
    <location>
        <begin position="132"/>
        <end position="182"/>
    </location>
</feature>
<dbReference type="GO" id="GO:0006352">
    <property type="term" value="P:DNA-templated transcription initiation"/>
    <property type="evidence" value="ECO:0007669"/>
    <property type="project" value="InterPro"/>
</dbReference>
<comment type="similarity">
    <text evidence="1">Belongs to the sigma-70 factor family. ECF subfamily.</text>
</comment>
<dbReference type="InterPro" id="IPR014327">
    <property type="entry name" value="RNA_pol_sigma70_bacteroid"/>
</dbReference>
<dbReference type="SUPFAM" id="SSF88659">
    <property type="entry name" value="Sigma3 and sigma4 domains of RNA polymerase sigma factors"/>
    <property type="match status" value="1"/>
</dbReference>
<evidence type="ECO:0000313" key="7">
    <source>
        <dbReference type="EMBL" id="RGU58650.1"/>
    </source>
</evidence>
<dbReference type="SUPFAM" id="SSF88946">
    <property type="entry name" value="Sigma2 domain of RNA polymerase sigma factors"/>
    <property type="match status" value="1"/>
</dbReference>
<dbReference type="InterPro" id="IPR013324">
    <property type="entry name" value="RNA_pol_sigma_r3/r4-like"/>
</dbReference>
<dbReference type="Gene3D" id="1.10.1740.10">
    <property type="match status" value="1"/>
</dbReference>
<protein>
    <submittedName>
        <fullName evidence="7">RNA polymerase sigma-70 factor</fullName>
    </submittedName>
</protein>
<comment type="caution">
    <text evidence="7">The sequence shown here is derived from an EMBL/GenBank/DDBJ whole genome shotgun (WGS) entry which is preliminary data.</text>
</comment>
<dbReference type="InterPro" id="IPR039425">
    <property type="entry name" value="RNA_pol_sigma-70-like"/>
</dbReference>
<dbReference type="PANTHER" id="PTHR43133:SF46">
    <property type="entry name" value="RNA POLYMERASE SIGMA-70 FACTOR ECF SUBFAMILY"/>
    <property type="match status" value="1"/>
</dbReference>
<dbReference type="InterPro" id="IPR013249">
    <property type="entry name" value="RNA_pol_sigma70_r4_t2"/>
</dbReference>
<dbReference type="Pfam" id="PF04542">
    <property type="entry name" value="Sigma70_r2"/>
    <property type="match status" value="1"/>
</dbReference>
<name>A0A412TYA8_9BACT</name>
<evidence type="ECO:0000256" key="4">
    <source>
        <dbReference type="ARBA" id="ARBA00023163"/>
    </source>
</evidence>
<dbReference type="PANTHER" id="PTHR43133">
    <property type="entry name" value="RNA POLYMERASE ECF-TYPE SIGMA FACTO"/>
    <property type="match status" value="1"/>
</dbReference>
<keyword evidence="3" id="KW-0731">Sigma factor</keyword>
<dbReference type="InterPro" id="IPR036388">
    <property type="entry name" value="WH-like_DNA-bd_sf"/>
</dbReference>
<evidence type="ECO:0000259" key="5">
    <source>
        <dbReference type="Pfam" id="PF04542"/>
    </source>
</evidence>
<dbReference type="GO" id="GO:0003677">
    <property type="term" value="F:DNA binding"/>
    <property type="evidence" value="ECO:0007669"/>
    <property type="project" value="InterPro"/>
</dbReference>